<sequence length="432" mass="46337">MQSDISSSCPRSEAESDPPPPYSAILPFLDSSSTLAPVQRRLMPFAERPLSICTSSAPETAPISTTSATSFQASQYTILDHEDHHPKPASSQAELESNADPGGQGSSRNQILDSTSVTPIPQGQDPTLFPFDNPQQPFALPSAAESDSGMTVESSREWHGLGQSFHTHLAAVNQFGRSFGVPFEPAAPGSLAEDPAEMSISSASLDTAAQTELLRSIFPRPIRGGVPWQKTALVICSAQHAALANLSMSPRAIAAVEQRIRDILAAWRNQEVVTEVARGPIIHMHTICGHGSSSSDPSSNEIRRQLDPAPDVQSFGAASRGAQPLAWAQPPDGEYTFYKSTNSIFGNGVAVNRVLQWEGCDSILLAGFDTPGIVFEVSGEGDEQATYTFRSGNDLQLSQHAAIRLRFQCGIISRAYACDVSEVRTRPLRIPS</sequence>
<feature type="compositionally biased region" description="Polar residues" evidence="1">
    <location>
        <begin position="106"/>
        <end position="125"/>
    </location>
</feature>
<evidence type="ECO:0000256" key="1">
    <source>
        <dbReference type="SAM" id="MobiDB-lite"/>
    </source>
</evidence>
<feature type="region of interest" description="Disordered" evidence="1">
    <location>
        <begin position="1"/>
        <end position="26"/>
    </location>
</feature>
<dbReference type="InterPro" id="IPR036380">
    <property type="entry name" value="Isochorismatase-like_sf"/>
</dbReference>
<dbReference type="Gene3D" id="3.40.50.850">
    <property type="entry name" value="Isochorismatase-like"/>
    <property type="match status" value="1"/>
</dbReference>
<dbReference type="AlphaFoldDB" id="A0AAN6GTB4"/>
<keyword evidence="3" id="KW-1185">Reference proteome</keyword>
<dbReference type="SUPFAM" id="SSF52499">
    <property type="entry name" value="Isochorismatase-like hydrolases"/>
    <property type="match status" value="1"/>
</dbReference>
<evidence type="ECO:0000313" key="2">
    <source>
        <dbReference type="EMBL" id="KAK0555312.1"/>
    </source>
</evidence>
<protein>
    <submittedName>
        <fullName evidence="2">Uncharacterized protein</fullName>
    </submittedName>
</protein>
<dbReference type="Proteomes" id="UP001176517">
    <property type="component" value="Unassembled WGS sequence"/>
</dbReference>
<proteinExistence type="predicted"/>
<comment type="caution">
    <text evidence="2">The sequence shown here is derived from an EMBL/GenBank/DDBJ whole genome shotgun (WGS) entry which is preliminary data.</text>
</comment>
<accession>A0AAN6GTB4</accession>
<organism evidence="2 3">
    <name type="scientific">Tilletia horrida</name>
    <dbReference type="NCBI Taxonomy" id="155126"/>
    <lineage>
        <taxon>Eukaryota</taxon>
        <taxon>Fungi</taxon>
        <taxon>Dikarya</taxon>
        <taxon>Basidiomycota</taxon>
        <taxon>Ustilaginomycotina</taxon>
        <taxon>Exobasidiomycetes</taxon>
        <taxon>Tilletiales</taxon>
        <taxon>Tilletiaceae</taxon>
        <taxon>Tilletia</taxon>
    </lineage>
</organism>
<name>A0AAN6GTB4_9BASI</name>
<gene>
    <name evidence="2" type="ORF">OC846_001740</name>
</gene>
<feature type="region of interest" description="Disordered" evidence="1">
    <location>
        <begin position="82"/>
        <end position="152"/>
    </location>
</feature>
<feature type="compositionally biased region" description="Polar residues" evidence="1">
    <location>
        <begin position="1"/>
        <end position="10"/>
    </location>
</feature>
<reference evidence="2" key="1">
    <citation type="journal article" date="2023" name="PhytoFront">
        <title>Draft Genome Resources of Seven Strains of Tilletia horrida, Causal Agent of Kernel Smut of Rice.</title>
        <authorList>
            <person name="Khanal S."/>
            <person name="Antony Babu S."/>
            <person name="Zhou X.G."/>
        </authorList>
    </citation>
    <scope>NUCLEOTIDE SEQUENCE</scope>
    <source>
        <strain evidence="2">TX6</strain>
    </source>
</reference>
<dbReference type="EMBL" id="JAPDMZ010000028">
    <property type="protein sequence ID" value="KAK0555312.1"/>
    <property type="molecule type" value="Genomic_DNA"/>
</dbReference>
<evidence type="ECO:0000313" key="3">
    <source>
        <dbReference type="Proteomes" id="UP001176517"/>
    </source>
</evidence>